<dbReference type="PANTHER" id="PTHR44858">
    <property type="entry name" value="TETRATRICOPEPTIDE REPEAT PROTEIN 6"/>
    <property type="match status" value="1"/>
</dbReference>
<dbReference type="PROSITE" id="PS50293">
    <property type="entry name" value="TPR_REGION"/>
    <property type="match status" value="2"/>
</dbReference>
<evidence type="ECO:0000313" key="5">
    <source>
        <dbReference type="Proteomes" id="UP001165293"/>
    </source>
</evidence>
<dbReference type="Proteomes" id="UP001165293">
    <property type="component" value="Unassembled WGS sequence"/>
</dbReference>
<dbReference type="RefSeq" id="WP_230527076.1">
    <property type="nucleotide sequence ID" value="NZ_JAJGAK010000002.1"/>
</dbReference>
<reference evidence="4" key="1">
    <citation type="submission" date="2021-10" db="EMBL/GenBank/DDBJ databases">
        <authorList>
            <person name="Lyu M."/>
            <person name="Wang X."/>
            <person name="Meng X."/>
            <person name="Xu K."/>
        </authorList>
    </citation>
    <scope>NUCLEOTIDE SEQUENCE</scope>
    <source>
        <strain evidence="4">A6</strain>
    </source>
</reference>
<dbReference type="Gene3D" id="1.25.40.10">
    <property type="entry name" value="Tetratricopeptide repeat domain"/>
    <property type="match status" value="5"/>
</dbReference>
<comment type="caution">
    <text evidence="4">The sequence shown here is derived from an EMBL/GenBank/DDBJ whole genome shotgun (WGS) entry which is preliminary data.</text>
</comment>
<dbReference type="Pfam" id="PF14559">
    <property type="entry name" value="TPR_19"/>
    <property type="match status" value="1"/>
</dbReference>
<dbReference type="Gene3D" id="3.40.50.2000">
    <property type="entry name" value="Glycogen Phosphorylase B"/>
    <property type="match status" value="1"/>
</dbReference>
<dbReference type="SUPFAM" id="SSF48452">
    <property type="entry name" value="TPR-like"/>
    <property type="match status" value="2"/>
</dbReference>
<feature type="repeat" description="TPR" evidence="3">
    <location>
        <begin position="242"/>
        <end position="275"/>
    </location>
</feature>
<dbReference type="InterPro" id="IPR019734">
    <property type="entry name" value="TPR_rpt"/>
</dbReference>
<evidence type="ECO:0000256" key="2">
    <source>
        <dbReference type="ARBA" id="ARBA00022803"/>
    </source>
</evidence>
<keyword evidence="5" id="KW-1185">Reference proteome</keyword>
<organism evidence="4 5">
    <name type="scientific">Noviluteimonas lactosilytica</name>
    <dbReference type="NCBI Taxonomy" id="2888523"/>
    <lineage>
        <taxon>Bacteria</taxon>
        <taxon>Pseudomonadati</taxon>
        <taxon>Pseudomonadota</taxon>
        <taxon>Gammaproteobacteria</taxon>
        <taxon>Lysobacterales</taxon>
        <taxon>Lysobacteraceae</taxon>
        <taxon>Noviluteimonas</taxon>
    </lineage>
</organism>
<keyword evidence="1" id="KW-0677">Repeat</keyword>
<feature type="repeat" description="TPR" evidence="3">
    <location>
        <begin position="106"/>
        <end position="139"/>
    </location>
</feature>
<feature type="repeat" description="TPR" evidence="3">
    <location>
        <begin position="140"/>
        <end position="173"/>
    </location>
</feature>
<feature type="repeat" description="TPR" evidence="3">
    <location>
        <begin position="174"/>
        <end position="207"/>
    </location>
</feature>
<dbReference type="Pfam" id="PF13432">
    <property type="entry name" value="TPR_16"/>
    <property type="match status" value="3"/>
</dbReference>
<protein>
    <submittedName>
        <fullName evidence="4">Tetratricopeptide repeat protein</fullName>
    </submittedName>
</protein>
<gene>
    <name evidence="4" type="ORF">LK996_10250</name>
</gene>
<sequence>MHAPSAGLAAALASMRQGQPARAAEECRRLLESSPNDFGARHLLGVALMASGEHEAAEREIARSIAIDPAVPGAHYNRGNALQALGRFDDAVASYDEALRRKPDFAEALRNRGDAFARSGQAAQAIDSYRAALALHPEWSDTWNNLGSLLFAAQRNEDALVAYRSAIAAAPHVATAWDNAGLALQQLGRHEEAIQAHGQALLRAPTFAPAYVRRAMALRHFNRFDEALRDTTRALELDAGSALAHNAHGIVLNDLGRYDEAIAAYEAALSLAPEFAEAHNNLGNALHDAGRFEDALVALDRAIAARPHYAEALGNRGLTLHELQRFDDALVAFDEAIAARPNYAEAWKRRASLRLLQGDYAQGWADYDESLARMRRDDAETPWWKGESLQGKSILLEEPNGFGDALQFWRYVPVLQAMGADVAFHGRASLFRLLRSSPWSVRMLADVPADARFDYRSHLWSMPRLLRTTLDTIPGGVPYIEAESERVARWASLLPANTFNIGIAWQGNPARKVDAGRSVPLRAFAPLASLPGVQLVSLQRTHGLEQLRDLPDGMSVIEPGDDFDAGADAFVDTAALMQSLDLVIASDSAVAHLAGAMGRPTWIALKHVPEWRWLLERDDTPWYPTMRLFRQPARGDWDGVFASMRDAIDDERQRRIKA</sequence>
<feature type="repeat" description="TPR" evidence="3">
    <location>
        <begin position="310"/>
        <end position="343"/>
    </location>
</feature>
<evidence type="ECO:0000256" key="3">
    <source>
        <dbReference type="PROSITE-ProRule" id="PRU00339"/>
    </source>
</evidence>
<feature type="repeat" description="TPR" evidence="3">
    <location>
        <begin position="276"/>
        <end position="309"/>
    </location>
</feature>
<dbReference type="EMBL" id="JAJGAK010000002">
    <property type="protein sequence ID" value="MCC8363453.1"/>
    <property type="molecule type" value="Genomic_DNA"/>
</dbReference>
<evidence type="ECO:0000256" key="1">
    <source>
        <dbReference type="ARBA" id="ARBA00022737"/>
    </source>
</evidence>
<keyword evidence="2 3" id="KW-0802">TPR repeat</keyword>
<feature type="repeat" description="TPR" evidence="3">
    <location>
        <begin position="208"/>
        <end position="241"/>
    </location>
</feature>
<dbReference type="PANTHER" id="PTHR44858:SF1">
    <property type="entry name" value="UDP-N-ACETYLGLUCOSAMINE--PEPTIDE N-ACETYLGLUCOSAMINYLTRANSFERASE SPINDLY-RELATED"/>
    <property type="match status" value="1"/>
</dbReference>
<dbReference type="Pfam" id="PF13414">
    <property type="entry name" value="TPR_11"/>
    <property type="match status" value="1"/>
</dbReference>
<dbReference type="SMART" id="SM00028">
    <property type="entry name" value="TPR"/>
    <property type="match status" value="11"/>
</dbReference>
<name>A0ABS8JIL9_9GAMM</name>
<dbReference type="InterPro" id="IPR050498">
    <property type="entry name" value="Ycf3"/>
</dbReference>
<dbReference type="InterPro" id="IPR011990">
    <property type="entry name" value="TPR-like_helical_dom_sf"/>
</dbReference>
<dbReference type="PROSITE" id="PS50005">
    <property type="entry name" value="TPR"/>
    <property type="match status" value="8"/>
</dbReference>
<accession>A0ABS8JIL9</accession>
<feature type="repeat" description="TPR" evidence="3">
    <location>
        <begin position="72"/>
        <end position="105"/>
    </location>
</feature>
<proteinExistence type="predicted"/>
<evidence type="ECO:0000313" key="4">
    <source>
        <dbReference type="EMBL" id="MCC8363453.1"/>
    </source>
</evidence>
<dbReference type="SUPFAM" id="SSF53756">
    <property type="entry name" value="UDP-Glycosyltransferase/glycogen phosphorylase"/>
    <property type="match status" value="1"/>
</dbReference>